<dbReference type="PROSITE" id="PS51900">
    <property type="entry name" value="CB"/>
    <property type="match status" value="1"/>
</dbReference>
<gene>
    <name evidence="14" type="ORF">H9X81_07540</name>
</gene>
<evidence type="ECO:0000256" key="5">
    <source>
        <dbReference type="ARBA" id="ARBA00022618"/>
    </source>
</evidence>
<dbReference type="SUPFAM" id="SSF56349">
    <property type="entry name" value="DNA breaking-rejoining enzymes"/>
    <property type="match status" value="1"/>
</dbReference>
<sequence>MQSGGFAVKREYAEACPPLLKDFLYYMETIRGRSPRTVDGYFIDLRTFLRYIKAVKVLGLREFDLSEITIDDLDSSVICGVTLSDIYGYLNFTLTERDNSAVTRARKVSSIRSFYKYITTKTDLLEVSPAKELDLPAIRNSLPKFLSLEESLDLLQTVAAAQNPRDFCMITFLINCGMRVSELVGLNLSDLRKKEKTLRLLGKGNKERIIYVNEACLQAMEAYEPVRAKILSDRHRTNEPALFLSERGSRISARRVEQILEKYLAAAGLSGRGYSPHKLRHTAATLMYQYGGADVRVLKEILGHENLSTTEIYTHVSSQQIERAIDSSPLAKVKAPKSQEDSKE</sequence>
<dbReference type="Gene3D" id="1.10.443.10">
    <property type="entry name" value="Intergrase catalytic core"/>
    <property type="match status" value="1"/>
</dbReference>
<evidence type="ECO:0000256" key="9">
    <source>
        <dbReference type="ARBA" id="ARBA00023172"/>
    </source>
</evidence>
<dbReference type="InterPro" id="IPR050090">
    <property type="entry name" value="Tyrosine_recombinase_XerCD"/>
</dbReference>
<dbReference type="InterPro" id="IPR004107">
    <property type="entry name" value="Integrase_SAM-like_N"/>
</dbReference>
<dbReference type="Proteomes" id="UP000724149">
    <property type="component" value="Unassembled WGS sequence"/>
</dbReference>
<feature type="domain" description="Tyr recombinase" evidence="12">
    <location>
        <begin position="141"/>
        <end position="326"/>
    </location>
</feature>
<dbReference type="InterPro" id="IPR002104">
    <property type="entry name" value="Integrase_catalytic"/>
</dbReference>
<dbReference type="InterPro" id="IPR013762">
    <property type="entry name" value="Integrase-like_cat_sf"/>
</dbReference>
<evidence type="ECO:0000259" key="12">
    <source>
        <dbReference type="PROSITE" id="PS51898"/>
    </source>
</evidence>
<dbReference type="PROSITE" id="PS51898">
    <property type="entry name" value="TYR_RECOMBINASE"/>
    <property type="match status" value="1"/>
</dbReference>
<keyword evidence="10" id="KW-0131">Cell cycle</keyword>
<evidence type="ECO:0000256" key="1">
    <source>
        <dbReference type="ARBA" id="ARBA00003283"/>
    </source>
</evidence>
<keyword evidence="6" id="KW-0159">Chromosome partition</keyword>
<keyword evidence="5" id="KW-0132">Cell division</keyword>
<keyword evidence="9" id="KW-0233">DNA recombination</keyword>
<comment type="caution">
    <text evidence="14">The sequence shown here is derived from an EMBL/GenBank/DDBJ whole genome shotgun (WGS) entry which is preliminary data.</text>
</comment>
<dbReference type="InterPro" id="IPR010998">
    <property type="entry name" value="Integrase_recombinase_N"/>
</dbReference>
<keyword evidence="4" id="KW-0963">Cytoplasm</keyword>
<proteinExistence type="inferred from homology"/>
<accession>A0ABS2GPB3</accession>
<evidence type="ECO:0000256" key="10">
    <source>
        <dbReference type="ARBA" id="ARBA00023306"/>
    </source>
</evidence>
<name>A0ABS2GPB3_9FIRM</name>
<reference evidence="14 15" key="1">
    <citation type="journal article" date="2021" name="Sci. Rep.">
        <title>The distribution of antibiotic resistance genes in chicken gut microbiota commensals.</title>
        <authorList>
            <person name="Juricova H."/>
            <person name="Matiasovicova J."/>
            <person name="Kubasova T."/>
            <person name="Cejkova D."/>
            <person name="Rychlik I."/>
        </authorList>
    </citation>
    <scope>NUCLEOTIDE SEQUENCE [LARGE SCALE GENOMIC DNA]</scope>
    <source>
        <strain evidence="14 15">An564</strain>
    </source>
</reference>
<evidence type="ECO:0000256" key="2">
    <source>
        <dbReference type="ARBA" id="ARBA00004496"/>
    </source>
</evidence>
<feature type="domain" description="Core-binding (CB)" evidence="13">
    <location>
        <begin position="14"/>
        <end position="119"/>
    </location>
</feature>
<evidence type="ECO:0000256" key="6">
    <source>
        <dbReference type="ARBA" id="ARBA00022829"/>
    </source>
</evidence>
<evidence type="ECO:0000313" key="14">
    <source>
        <dbReference type="EMBL" id="MBM6923539.1"/>
    </source>
</evidence>
<dbReference type="InterPro" id="IPR011010">
    <property type="entry name" value="DNA_brk_join_enz"/>
</dbReference>
<protein>
    <submittedName>
        <fullName evidence="14">Tyrosine recombinase XerC</fullName>
    </submittedName>
</protein>
<dbReference type="Gene3D" id="1.10.150.130">
    <property type="match status" value="1"/>
</dbReference>
<dbReference type="PANTHER" id="PTHR30349:SF77">
    <property type="entry name" value="TYROSINE RECOMBINASE XERC"/>
    <property type="match status" value="1"/>
</dbReference>
<keyword evidence="8 11" id="KW-0238">DNA-binding</keyword>
<dbReference type="InterPro" id="IPR044068">
    <property type="entry name" value="CB"/>
</dbReference>
<evidence type="ECO:0000256" key="8">
    <source>
        <dbReference type="ARBA" id="ARBA00023125"/>
    </source>
</evidence>
<evidence type="ECO:0000313" key="15">
    <source>
        <dbReference type="Proteomes" id="UP000724149"/>
    </source>
</evidence>
<evidence type="ECO:0000256" key="3">
    <source>
        <dbReference type="ARBA" id="ARBA00008857"/>
    </source>
</evidence>
<comment type="similarity">
    <text evidence="3">Belongs to the 'phage' integrase family.</text>
</comment>
<comment type="function">
    <text evidence="1">Site-specific tyrosine recombinase, which acts by catalyzing the cutting and rejoining of the recombining DNA molecules.</text>
</comment>
<keyword evidence="15" id="KW-1185">Reference proteome</keyword>
<dbReference type="Pfam" id="PF02899">
    <property type="entry name" value="Phage_int_SAM_1"/>
    <property type="match status" value="1"/>
</dbReference>
<dbReference type="PANTHER" id="PTHR30349">
    <property type="entry name" value="PHAGE INTEGRASE-RELATED"/>
    <property type="match status" value="1"/>
</dbReference>
<evidence type="ECO:0000256" key="4">
    <source>
        <dbReference type="ARBA" id="ARBA00022490"/>
    </source>
</evidence>
<dbReference type="Pfam" id="PF00589">
    <property type="entry name" value="Phage_integrase"/>
    <property type="match status" value="1"/>
</dbReference>
<comment type="subcellular location">
    <subcellularLocation>
        <location evidence="2">Cytoplasm</location>
    </subcellularLocation>
</comment>
<evidence type="ECO:0000256" key="7">
    <source>
        <dbReference type="ARBA" id="ARBA00022908"/>
    </source>
</evidence>
<evidence type="ECO:0000259" key="13">
    <source>
        <dbReference type="PROSITE" id="PS51900"/>
    </source>
</evidence>
<dbReference type="EMBL" id="JACSNR010000007">
    <property type="protein sequence ID" value="MBM6923539.1"/>
    <property type="molecule type" value="Genomic_DNA"/>
</dbReference>
<organism evidence="14 15">
    <name type="scientific">Hydrogenoanaerobacterium saccharovorans</name>
    <dbReference type="NCBI Taxonomy" id="474960"/>
    <lineage>
        <taxon>Bacteria</taxon>
        <taxon>Bacillati</taxon>
        <taxon>Bacillota</taxon>
        <taxon>Clostridia</taxon>
        <taxon>Eubacteriales</taxon>
        <taxon>Oscillospiraceae</taxon>
        <taxon>Hydrogenoanaerobacterium</taxon>
    </lineage>
</organism>
<evidence type="ECO:0000256" key="11">
    <source>
        <dbReference type="PROSITE-ProRule" id="PRU01248"/>
    </source>
</evidence>
<keyword evidence="7" id="KW-0229">DNA integration</keyword>